<reference evidence="2" key="1">
    <citation type="submission" date="2021-01" db="EMBL/GenBank/DDBJ databases">
        <title>Phytophthora aleatoria, a newly-described species from Pinus radiata is distinct from Phytophthora cactorum isolates based on comparative genomics.</title>
        <authorList>
            <person name="Mcdougal R."/>
            <person name="Panda P."/>
            <person name="Williams N."/>
            <person name="Studholme D.J."/>
        </authorList>
    </citation>
    <scope>NUCLEOTIDE SEQUENCE</scope>
    <source>
        <strain evidence="2">NZFS 4037</strain>
    </source>
</reference>
<name>A0A8J5I8Y4_9STRA</name>
<feature type="compositionally biased region" description="Basic residues" evidence="1">
    <location>
        <begin position="15"/>
        <end position="24"/>
    </location>
</feature>
<protein>
    <submittedName>
        <fullName evidence="2">Uncharacterized protein</fullName>
    </submittedName>
</protein>
<keyword evidence="3" id="KW-1185">Reference proteome</keyword>
<dbReference type="EMBL" id="JAENGY010001163">
    <property type="protein sequence ID" value="KAG6951868.1"/>
    <property type="molecule type" value="Genomic_DNA"/>
</dbReference>
<comment type="caution">
    <text evidence="2">The sequence shown here is derived from an EMBL/GenBank/DDBJ whole genome shotgun (WGS) entry which is preliminary data.</text>
</comment>
<evidence type="ECO:0000256" key="1">
    <source>
        <dbReference type="SAM" id="MobiDB-lite"/>
    </source>
</evidence>
<proteinExistence type="predicted"/>
<evidence type="ECO:0000313" key="3">
    <source>
        <dbReference type="Proteomes" id="UP000709295"/>
    </source>
</evidence>
<dbReference type="Proteomes" id="UP000709295">
    <property type="component" value="Unassembled WGS sequence"/>
</dbReference>
<feature type="region of interest" description="Disordered" evidence="1">
    <location>
        <begin position="1"/>
        <end position="24"/>
    </location>
</feature>
<accession>A0A8J5I8Y4</accession>
<sequence length="59" mass="6824">MLPEEATGRELHPTLPHRRVPRKSPRCARPMRLNCLGWHRSSIWAVTSMVRRARPTAPV</sequence>
<evidence type="ECO:0000313" key="2">
    <source>
        <dbReference type="EMBL" id="KAG6951868.1"/>
    </source>
</evidence>
<feature type="compositionally biased region" description="Basic and acidic residues" evidence="1">
    <location>
        <begin position="1"/>
        <end position="12"/>
    </location>
</feature>
<gene>
    <name evidence="2" type="ORF">JG688_00013551</name>
</gene>
<dbReference type="AlphaFoldDB" id="A0A8J5I8Y4"/>
<organism evidence="2 3">
    <name type="scientific">Phytophthora aleatoria</name>
    <dbReference type="NCBI Taxonomy" id="2496075"/>
    <lineage>
        <taxon>Eukaryota</taxon>
        <taxon>Sar</taxon>
        <taxon>Stramenopiles</taxon>
        <taxon>Oomycota</taxon>
        <taxon>Peronosporomycetes</taxon>
        <taxon>Peronosporales</taxon>
        <taxon>Peronosporaceae</taxon>
        <taxon>Phytophthora</taxon>
    </lineage>
</organism>